<protein>
    <recommendedName>
        <fullName evidence="2">C2 domain-containing protein</fullName>
    </recommendedName>
</protein>
<dbReference type="Gene3D" id="2.60.40.150">
    <property type="entry name" value="C2 domain"/>
    <property type="match status" value="1"/>
</dbReference>
<evidence type="ECO:0000313" key="1">
    <source>
        <dbReference type="EMBL" id="CBY39039.1"/>
    </source>
</evidence>
<dbReference type="AlphaFoldDB" id="E4YUA0"/>
<dbReference type="InterPro" id="IPR035892">
    <property type="entry name" value="C2_domain_sf"/>
</dbReference>
<sequence>IIQSVELVIKVVDHDQVGSNDPIGKVVLRKRDARTEQKQSRTVFMRPRK</sequence>
<proteinExistence type="predicted"/>
<organism evidence="1">
    <name type="scientific">Oikopleura dioica</name>
    <name type="common">Tunicate</name>
    <dbReference type="NCBI Taxonomy" id="34765"/>
    <lineage>
        <taxon>Eukaryota</taxon>
        <taxon>Metazoa</taxon>
        <taxon>Chordata</taxon>
        <taxon>Tunicata</taxon>
        <taxon>Appendicularia</taxon>
        <taxon>Copelata</taxon>
        <taxon>Oikopleuridae</taxon>
        <taxon>Oikopleura</taxon>
    </lineage>
</organism>
<feature type="non-terminal residue" evidence="1">
    <location>
        <position position="1"/>
    </location>
</feature>
<evidence type="ECO:0008006" key="2">
    <source>
        <dbReference type="Google" id="ProtNLM"/>
    </source>
</evidence>
<gene>
    <name evidence="1" type="ORF">GSOID_T00019582001</name>
</gene>
<accession>E4YUA0</accession>
<dbReference type="SUPFAM" id="SSF49562">
    <property type="entry name" value="C2 domain (Calcium/lipid-binding domain, CaLB)"/>
    <property type="match status" value="1"/>
</dbReference>
<name>E4YUA0_OIKDI</name>
<reference evidence="1" key="1">
    <citation type="journal article" date="2010" name="Science">
        <title>Plasticity of animal genome architecture unmasked by rapid evolution of a pelagic tunicate.</title>
        <authorList>
            <person name="Denoeud F."/>
            <person name="Henriet S."/>
            <person name="Mungpakdee S."/>
            <person name="Aury J.M."/>
            <person name="Da Silva C."/>
            <person name="Brinkmann H."/>
            <person name="Mikhaleva J."/>
            <person name="Olsen L.C."/>
            <person name="Jubin C."/>
            <person name="Canestro C."/>
            <person name="Bouquet J.M."/>
            <person name="Danks G."/>
            <person name="Poulain J."/>
            <person name="Campsteijn C."/>
            <person name="Adamski M."/>
            <person name="Cross I."/>
            <person name="Yadetie F."/>
            <person name="Muffato M."/>
            <person name="Louis A."/>
            <person name="Butcher S."/>
            <person name="Tsagkogeorga G."/>
            <person name="Konrad A."/>
            <person name="Singh S."/>
            <person name="Jensen M.F."/>
            <person name="Cong E.H."/>
            <person name="Eikeseth-Otteraa H."/>
            <person name="Noel B."/>
            <person name="Anthouard V."/>
            <person name="Porcel B.M."/>
            <person name="Kachouri-Lafond R."/>
            <person name="Nishino A."/>
            <person name="Ugolini M."/>
            <person name="Chourrout P."/>
            <person name="Nishida H."/>
            <person name="Aasland R."/>
            <person name="Huzurbazar S."/>
            <person name="Westhof E."/>
            <person name="Delsuc F."/>
            <person name="Lehrach H."/>
            <person name="Reinhardt R."/>
            <person name="Weissenbach J."/>
            <person name="Roy S.W."/>
            <person name="Artiguenave F."/>
            <person name="Postlethwait J.H."/>
            <person name="Manak J.R."/>
            <person name="Thompson E.M."/>
            <person name="Jaillon O."/>
            <person name="Du Pasquier L."/>
            <person name="Boudinot P."/>
            <person name="Liberles D.A."/>
            <person name="Volff J.N."/>
            <person name="Philippe H."/>
            <person name="Lenhard B."/>
            <person name="Roest Crollius H."/>
            <person name="Wincker P."/>
            <person name="Chourrout D."/>
        </authorList>
    </citation>
    <scope>NUCLEOTIDE SEQUENCE [LARGE SCALE GENOMIC DNA]</scope>
</reference>
<dbReference type="EMBL" id="FN655407">
    <property type="protein sequence ID" value="CBY39039.1"/>
    <property type="molecule type" value="Genomic_DNA"/>
</dbReference>
<dbReference type="Proteomes" id="UP000011014">
    <property type="component" value="Unassembled WGS sequence"/>
</dbReference>